<protein>
    <submittedName>
        <fullName evidence="1">Uncharacterized protein</fullName>
    </submittedName>
</protein>
<proteinExistence type="predicted"/>
<dbReference type="OMA" id="TEHERYD"/>
<reference evidence="1" key="1">
    <citation type="submission" date="2022-01" db="UniProtKB">
        <authorList>
            <consortium name="EnsemblMetazoa"/>
        </authorList>
    </citation>
    <scope>IDENTIFICATION</scope>
</reference>
<accession>A0A8I6ST30</accession>
<evidence type="ECO:0000313" key="2">
    <source>
        <dbReference type="Proteomes" id="UP000494040"/>
    </source>
</evidence>
<organism evidence="1 2">
    <name type="scientific">Cimex lectularius</name>
    <name type="common">Bed bug</name>
    <name type="synonym">Acanthia lectularia</name>
    <dbReference type="NCBI Taxonomy" id="79782"/>
    <lineage>
        <taxon>Eukaryota</taxon>
        <taxon>Metazoa</taxon>
        <taxon>Ecdysozoa</taxon>
        <taxon>Arthropoda</taxon>
        <taxon>Hexapoda</taxon>
        <taxon>Insecta</taxon>
        <taxon>Pterygota</taxon>
        <taxon>Neoptera</taxon>
        <taxon>Paraneoptera</taxon>
        <taxon>Hemiptera</taxon>
        <taxon>Heteroptera</taxon>
        <taxon>Panheteroptera</taxon>
        <taxon>Cimicomorpha</taxon>
        <taxon>Cimicidae</taxon>
        <taxon>Cimex</taxon>
    </lineage>
</organism>
<dbReference type="Proteomes" id="UP000494040">
    <property type="component" value="Unassembled WGS sequence"/>
</dbReference>
<dbReference type="AlphaFoldDB" id="A0A8I6ST30"/>
<name>A0A8I6ST30_CIMLE</name>
<sequence>MAHRLVRLSGILVEMTPLRENVLSLAKELPKREPIIKTQFDRYDVGDFLRANCSTAPSKPSASLSFFLNDNPVGVPGTRVYDSGNGLQHSILNLDLTVEPAHMSPNGHLALRCTALIGTLFRQSSEISLGPRTAEPVPERVTSPSSCPRCWLVNVYLIGLLTLVLETR</sequence>
<dbReference type="PANTHER" id="PTHR21261:SF6">
    <property type="entry name" value="BEATEN PATH IIA-RELATED"/>
    <property type="match status" value="1"/>
</dbReference>
<dbReference type="GeneID" id="112128044"/>
<dbReference type="EnsemblMetazoa" id="XM_024229803.1">
    <property type="protein sequence ID" value="XP_024085571.1"/>
    <property type="gene ID" value="LOC112128044"/>
</dbReference>
<evidence type="ECO:0000313" key="1">
    <source>
        <dbReference type="EnsemblMetazoa" id="XP_024085571.1"/>
    </source>
</evidence>
<keyword evidence="2" id="KW-1185">Reference proteome</keyword>
<dbReference type="OrthoDB" id="6333371at2759"/>
<dbReference type="RefSeq" id="XP_024085571.1">
    <property type="nucleotide sequence ID" value="XM_024229803.1"/>
</dbReference>
<dbReference type="KEGG" id="clec:112128044"/>
<dbReference type="PANTHER" id="PTHR21261">
    <property type="entry name" value="BEAT PROTEIN"/>
    <property type="match status" value="1"/>
</dbReference>